<dbReference type="Proteomes" id="UP000008141">
    <property type="component" value="Unassembled WGS sequence"/>
</dbReference>
<accession>E1ZCU7</accession>
<reference evidence="7 8" key="1">
    <citation type="journal article" date="2010" name="Plant Cell">
        <title>The Chlorella variabilis NC64A genome reveals adaptation to photosymbiosis, coevolution with viruses, and cryptic sex.</title>
        <authorList>
            <person name="Blanc G."/>
            <person name="Duncan G."/>
            <person name="Agarkova I."/>
            <person name="Borodovsky M."/>
            <person name="Gurnon J."/>
            <person name="Kuo A."/>
            <person name="Lindquist E."/>
            <person name="Lucas S."/>
            <person name="Pangilinan J."/>
            <person name="Polle J."/>
            <person name="Salamov A."/>
            <person name="Terry A."/>
            <person name="Yamada T."/>
            <person name="Dunigan D.D."/>
            <person name="Grigoriev I.V."/>
            <person name="Claverie J.M."/>
            <person name="Van Etten J.L."/>
        </authorList>
    </citation>
    <scope>NUCLEOTIDE SEQUENCE [LARGE SCALE GENOMIC DNA]</scope>
    <source>
        <strain evidence="7 8">NC64A</strain>
    </source>
</reference>
<dbReference type="Pfam" id="PF04577">
    <property type="entry name" value="Glyco_transf_61"/>
    <property type="match status" value="1"/>
</dbReference>
<evidence type="ECO:0000256" key="2">
    <source>
        <dbReference type="ARBA" id="ARBA00022679"/>
    </source>
</evidence>
<dbReference type="KEGG" id="cvr:CHLNCDRAFT_57579"/>
<evidence type="ECO:0000256" key="1">
    <source>
        <dbReference type="ARBA" id="ARBA00022676"/>
    </source>
</evidence>
<dbReference type="PANTHER" id="PTHR20961">
    <property type="entry name" value="GLYCOSYLTRANSFERASE"/>
    <property type="match status" value="1"/>
</dbReference>
<proteinExistence type="predicted"/>
<dbReference type="PANTHER" id="PTHR20961:SF124">
    <property type="entry name" value="GLYCOSYLTRANSFERASE"/>
    <property type="match status" value="1"/>
</dbReference>
<dbReference type="AlphaFoldDB" id="E1ZCU7"/>
<keyword evidence="5" id="KW-0732">Signal</keyword>
<dbReference type="RefSeq" id="XP_005848406.1">
    <property type="nucleotide sequence ID" value="XM_005848344.1"/>
</dbReference>
<keyword evidence="2" id="KW-0808">Transferase</keyword>
<dbReference type="InterPro" id="IPR049625">
    <property type="entry name" value="Glyco_transf_61_cat"/>
</dbReference>
<feature type="region of interest" description="Disordered" evidence="4">
    <location>
        <begin position="304"/>
        <end position="324"/>
    </location>
</feature>
<gene>
    <name evidence="7" type="ORF">CHLNCDRAFT_57579</name>
</gene>
<feature type="compositionally biased region" description="Polar residues" evidence="4">
    <location>
        <begin position="304"/>
        <end position="313"/>
    </location>
</feature>
<keyword evidence="8" id="KW-1185">Reference proteome</keyword>
<dbReference type="GO" id="GO:0016763">
    <property type="term" value="F:pentosyltransferase activity"/>
    <property type="evidence" value="ECO:0007669"/>
    <property type="project" value="UniProtKB-ARBA"/>
</dbReference>
<feature type="chain" id="PRO_5003156089" evidence="5">
    <location>
        <begin position="28"/>
        <end position="565"/>
    </location>
</feature>
<name>E1ZCU7_CHLVA</name>
<evidence type="ECO:0000313" key="7">
    <source>
        <dbReference type="EMBL" id="EFN56304.1"/>
    </source>
</evidence>
<dbReference type="EMBL" id="GL433842">
    <property type="protein sequence ID" value="EFN56304.1"/>
    <property type="molecule type" value="Genomic_DNA"/>
</dbReference>
<feature type="domain" description="Glycosyltransferase 61 catalytic" evidence="6">
    <location>
        <begin position="355"/>
        <end position="441"/>
    </location>
</feature>
<evidence type="ECO:0000256" key="4">
    <source>
        <dbReference type="SAM" id="MobiDB-lite"/>
    </source>
</evidence>
<feature type="signal peptide" evidence="5">
    <location>
        <begin position="1"/>
        <end position="27"/>
    </location>
</feature>
<organism evidence="8">
    <name type="scientific">Chlorella variabilis</name>
    <name type="common">Green alga</name>
    <dbReference type="NCBI Taxonomy" id="554065"/>
    <lineage>
        <taxon>Eukaryota</taxon>
        <taxon>Viridiplantae</taxon>
        <taxon>Chlorophyta</taxon>
        <taxon>core chlorophytes</taxon>
        <taxon>Trebouxiophyceae</taxon>
        <taxon>Chlorellales</taxon>
        <taxon>Chlorellaceae</taxon>
        <taxon>Chlorella clade</taxon>
        <taxon>Chlorella</taxon>
    </lineage>
</organism>
<dbReference type="InParanoid" id="E1ZCU7"/>
<dbReference type="OrthoDB" id="529273at2759"/>
<keyword evidence="1" id="KW-0328">Glycosyltransferase</keyword>
<dbReference type="GeneID" id="17355821"/>
<keyword evidence="3" id="KW-0325">Glycoprotein</keyword>
<evidence type="ECO:0000256" key="3">
    <source>
        <dbReference type="ARBA" id="ARBA00023180"/>
    </source>
</evidence>
<dbReference type="InterPro" id="IPR007657">
    <property type="entry name" value="Glycosyltransferase_61"/>
</dbReference>
<dbReference type="GO" id="GO:0005794">
    <property type="term" value="C:Golgi apparatus"/>
    <property type="evidence" value="ECO:0007669"/>
    <property type="project" value="UniProtKB-ARBA"/>
</dbReference>
<protein>
    <submittedName>
        <fullName evidence="7">Expressed protein</fullName>
    </submittedName>
</protein>
<sequence>MHLQWSQSLLWTVAAALLLALSSLVSPAQWSPRCVRQRQGVLARARVPQYQMSHGKQAAPPIGINGNLTSNCPVLPAVPEGCLELQHVCFDQAAVVLHGKDLQPSEAGAPRSRLPSWIPQVHANFPYPSTSNPDYMQVPDLHLPQPLLFRPVSQYEPSQELADPQWSCHVPMLLQTVWPFNYGHTLVNTAGWLYEQLVATQTGQQLAERAVVAMHMPWGLALPSWSRLLLQPMARHPITTLADLSSREGTHSRCFASALLCDIPDIWGGVLSAWQAAQHSVDHYRPQWQQAQLSLSWAQPSPHIVSNASSSGSGDKAMPMAPPAAPAPCPDILQAAEPVGVPAPQQHVEQQRRVWQVLFQTRGANAGVRELLNLEQLLDSCANWKYRDEASGTLHTAKCGRWDLMGLPDAMAAAQLADVMVGVHGSNIANLFFMRPCSSVVEVMHPEFQGSNLHHAWLQYSHAPINWFGLAIIDSHLTQPGIHEQRQRAAGQEPYHGSVPAMMRDRNVELPWGVLRGVLEQIARVNGSSQEYQELAARGANLVNVSSLEQGSGHQRSVRRRMQII</sequence>
<evidence type="ECO:0000259" key="6">
    <source>
        <dbReference type="Pfam" id="PF04577"/>
    </source>
</evidence>
<evidence type="ECO:0000313" key="8">
    <source>
        <dbReference type="Proteomes" id="UP000008141"/>
    </source>
</evidence>
<evidence type="ECO:0000256" key="5">
    <source>
        <dbReference type="SAM" id="SignalP"/>
    </source>
</evidence>